<dbReference type="EMBL" id="VANU01000004">
    <property type="protein sequence ID" value="TLP37506.1"/>
    <property type="molecule type" value="Genomic_DNA"/>
</dbReference>
<evidence type="ECO:0000259" key="1">
    <source>
        <dbReference type="Pfam" id="PF08349"/>
    </source>
</evidence>
<comment type="caution">
    <text evidence="2">The sequence shown here is derived from an EMBL/GenBank/DDBJ whole genome shotgun (WGS) entry which is preliminary data.</text>
</comment>
<dbReference type="PANTHER" id="PTHR30087:SF0">
    <property type="entry name" value="INNER MEMBRANE PROTEIN"/>
    <property type="match status" value="1"/>
</dbReference>
<protein>
    <submittedName>
        <fullName evidence="2">DUF523 and DUF1722 domain-containing protein</fullName>
    </submittedName>
</protein>
<reference evidence="2 3" key="1">
    <citation type="submission" date="2019-05" db="EMBL/GenBank/DDBJ databases">
        <title>Arcobacter sp. nov., isolated from sea sediment.</title>
        <authorList>
            <person name="Kim W."/>
        </authorList>
    </citation>
    <scope>NUCLEOTIDE SEQUENCE [LARGE SCALE GENOMIC DNA]</scope>
    <source>
        <strain evidence="2 3">CAU 1517</strain>
    </source>
</reference>
<name>A0A5R8XZI9_9BACT</name>
<dbReference type="PIRSF" id="PIRSF037004">
    <property type="entry name" value="UCP037004"/>
    <property type="match status" value="1"/>
</dbReference>
<accession>A0A5R8XZI9</accession>
<dbReference type="Pfam" id="PF08349">
    <property type="entry name" value="DUF1722"/>
    <property type="match status" value="1"/>
</dbReference>
<gene>
    <name evidence="2" type="ORF">FDK22_09270</name>
</gene>
<feature type="domain" description="DUF1722" evidence="1">
    <location>
        <begin position="187"/>
        <end position="303"/>
    </location>
</feature>
<dbReference type="InterPro" id="IPR013560">
    <property type="entry name" value="DUF1722"/>
</dbReference>
<dbReference type="AlphaFoldDB" id="A0A5R8XZI9"/>
<organism evidence="2 3">
    <name type="scientific">Arcobacter arenosus</name>
    <dbReference type="NCBI Taxonomy" id="2576037"/>
    <lineage>
        <taxon>Bacteria</taxon>
        <taxon>Pseudomonadati</taxon>
        <taxon>Campylobacterota</taxon>
        <taxon>Epsilonproteobacteria</taxon>
        <taxon>Campylobacterales</taxon>
        <taxon>Arcobacteraceae</taxon>
        <taxon>Arcobacter</taxon>
    </lineage>
</organism>
<evidence type="ECO:0000313" key="3">
    <source>
        <dbReference type="Proteomes" id="UP000308901"/>
    </source>
</evidence>
<proteinExistence type="predicted"/>
<dbReference type="OrthoDB" id="495783at2"/>
<evidence type="ECO:0000313" key="2">
    <source>
        <dbReference type="EMBL" id="TLP37506.1"/>
    </source>
</evidence>
<dbReference type="InterPro" id="IPR007553">
    <property type="entry name" value="2-thiour_desulf"/>
</dbReference>
<dbReference type="Proteomes" id="UP000308901">
    <property type="component" value="Unassembled WGS sequence"/>
</dbReference>
<keyword evidence="3" id="KW-1185">Reference proteome</keyword>
<dbReference type="Pfam" id="PF04463">
    <property type="entry name" value="2-thiour_desulf"/>
    <property type="match status" value="1"/>
</dbReference>
<dbReference type="PANTHER" id="PTHR30087">
    <property type="entry name" value="INNER MEMBRANE PROTEIN"/>
    <property type="match status" value="1"/>
</dbReference>
<dbReference type="RefSeq" id="WP_138152651.1">
    <property type="nucleotide sequence ID" value="NZ_VANU01000004.1"/>
</dbReference>
<dbReference type="InterPro" id="IPR017087">
    <property type="entry name" value="UCP037004"/>
</dbReference>
<sequence length="316" mass="36888">MKIGISTCLLGIQCRYDGQHSKDKFVYDELSKHFEFRSFCPEGQIYPTPREAIRQVRINGELIIRTTNTKKDVTKEIVDVSKSLVDSISEDELCGYILKSKSPTCGMARVKIYPDGEGQSENVGVGVFAKELMEKFPLLPIEEEGRLSDPWLKENFLMQVFAYKDIFEFMKTQPTFGELVDFHTSYKYLIYSKSHKSYKELGQIVANHEKKTLEEVLALYKQRFLEAIALKGRTSNTYNVLMHIFGYFKKYITKDEKEEILTSLEEFKQHIIPLVAVIKIIKIYVKRFNIEYLERQKFLTPYPKEMALRSKVEAFK</sequence>